<evidence type="ECO:0000313" key="4">
    <source>
        <dbReference type="Proteomes" id="UP000824469"/>
    </source>
</evidence>
<accession>A0AA38GRN3</accession>
<dbReference type="CDD" id="cd00201">
    <property type="entry name" value="WW"/>
    <property type="match status" value="1"/>
</dbReference>
<feature type="region of interest" description="Disordered" evidence="1">
    <location>
        <begin position="64"/>
        <end position="112"/>
    </location>
</feature>
<dbReference type="PROSITE" id="PS01159">
    <property type="entry name" value="WW_DOMAIN_1"/>
    <property type="match status" value="1"/>
</dbReference>
<dbReference type="InterPro" id="IPR036020">
    <property type="entry name" value="WW_dom_sf"/>
</dbReference>
<sequence length="173" mass="18132">VSKRLSPRFGSGEMENPGATATAAPAPQYAPHDPSLPEPWRALVDTSTGYIYYWNPQTNVTQYERPIAPPPLPPGPPPAASTPKLAPIPTANPSLQLHHPPSAHPQASVQQATISDPAHANANGLLPVQPKLAPIPIPRNHQGMGEMHLSHAPMGHLNASSASGGLVATDEHA</sequence>
<evidence type="ECO:0000313" key="3">
    <source>
        <dbReference type="EMBL" id="KAH9327751.1"/>
    </source>
</evidence>
<evidence type="ECO:0000259" key="2">
    <source>
        <dbReference type="PROSITE" id="PS50020"/>
    </source>
</evidence>
<proteinExistence type="predicted"/>
<name>A0AA38GRN3_TAXCH</name>
<dbReference type="SMART" id="SM00456">
    <property type="entry name" value="WW"/>
    <property type="match status" value="1"/>
</dbReference>
<gene>
    <name evidence="3" type="ORF">KI387_007929</name>
</gene>
<dbReference type="Proteomes" id="UP000824469">
    <property type="component" value="Unassembled WGS sequence"/>
</dbReference>
<dbReference type="SUPFAM" id="SSF51045">
    <property type="entry name" value="WW domain"/>
    <property type="match status" value="1"/>
</dbReference>
<feature type="region of interest" description="Disordered" evidence="1">
    <location>
        <begin position="1"/>
        <end position="38"/>
    </location>
</feature>
<feature type="domain" description="WW" evidence="2">
    <location>
        <begin position="34"/>
        <end position="68"/>
    </location>
</feature>
<organism evidence="3 4">
    <name type="scientific">Taxus chinensis</name>
    <name type="common">Chinese yew</name>
    <name type="synonym">Taxus wallichiana var. chinensis</name>
    <dbReference type="NCBI Taxonomy" id="29808"/>
    <lineage>
        <taxon>Eukaryota</taxon>
        <taxon>Viridiplantae</taxon>
        <taxon>Streptophyta</taxon>
        <taxon>Embryophyta</taxon>
        <taxon>Tracheophyta</taxon>
        <taxon>Spermatophyta</taxon>
        <taxon>Pinopsida</taxon>
        <taxon>Pinidae</taxon>
        <taxon>Conifers II</taxon>
        <taxon>Cupressales</taxon>
        <taxon>Taxaceae</taxon>
        <taxon>Taxus</taxon>
    </lineage>
</organism>
<comment type="caution">
    <text evidence="3">The sequence shown here is derived from an EMBL/GenBank/DDBJ whole genome shotgun (WGS) entry which is preliminary data.</text>
</comment>
<dbReference type="PROSITE" id="PS50020">
    <property type="entry name" value="WW_DOMAIN_2"/>
    <property type="match status" value="1"/>
</dbReference>
<keyword evidence="4" id="KW-1185">Reference proteome</keyword>
<protein>
    <recommendedName>
        <fullName evidence="2">WW domain-containing protein</fullName>
    </recommendedName>
</protein>
<dbReference type="EMBL" id="JAHRHJ020000002">
    <property type="protein sequence ID" value="KAH9327751.1"/>
    <property type="molecule type" value="Genomic_DNA"/>
</dbReference>
<feature type="compositionally biased region" description="Pro residues" evidence="1">
    <location>
        <begin position="67"/>
        <end position="80"/>
    </location>
</feature>
<feature type="non-terminal residue" evidence="3">
    <location>
        <position position="173"/>
    </location>
</feature>
<dbReference type="Pfam" id="PF00397">
    <property type="entry name" value="WW"/>
    <property type="match status" value="1"/>
</dbReference>
<dbReference type="AlphaFoldDB" id="A0AA38GRN3"/>
<evidence type="ECO:0000256" key="1">
    <source>
        <dbReference type="SAM" id="MobiDB-lite"/>
    </source>
</evidence>
<dbReference type="InterPro" id="IPR001202">
    <property type="entry name" value="WW_dom"/>
</dbReference>
<reference evidence="3 4" key="1">
    <citation type="journal article" date="2021" name="Nat. Plants">
        <title>The Taxus genome provides insights into paclitaxel biosynthesis.</title>
        <authorList>
            <person name="Xiong X."/>
            <person name="Gou J."/>
            <person name="Liao Q."/>
            <person name="Li Y."/>
            <person name="Zhou Q."/>
            <person name="Bi G."/>
            <person name="Li C."/>
            <person name="Du R."/>
            <person name="Wang X."/>
            <person name="Sun T."/>
            <person name="Guo L."/>
            <person name="Liang H."/>
            <person name="Lu P."/>
            <person name="Wu Y."/>
            <person name="Zhang Z."/>
            <person name="Ro D.K."/>
            <person name="Shang Y."/>
            <person name="Huang S."/>
            <person name="Yan J."/>
        </authorList>
    </citation>
    <scope>NUCLEOTIDE SEQUENCE [LARGE SCALE GENOMIC DNA]</scope>
    <source>
        <strain evidence="3">Ta-2019</strain>
    </source>
</reference>
<dbReference type="Gene3D" id="2.20.70.10">
    <property type="match status" value="1"/>
</dbReference>